<gene>
    <name evidence="3" type="ORF">PQ455_17390</name>
</gene>
<sequence>MSDETFDLSISRIIDAPVAAVWRAYTEHTEEWFCPKPWRVEIVEWDLRPGGRSALVMHGPDGEVMPMEGVFLEIVPESLIVTTDAFRTGWVPQTAFMTAITEFIPQGDKTAYRATARHWTEEARAQHEAMGFETGWGTVAGQLEEVAKRLAAG</sequence>
<dbReference type="RefSeq" id="WP_273687520.1">
    <property type="nucleotide sequence ID" value="NZ_CP117411.1"/>
</dbReference>
<evidence type="ECO:0000313" key="3">
    <source>
        <dbReference type="EMBL" id="WCT73359.1"/>
    </source>
</evidence>
<dbReference type="Gene3D" id="3.30.530.20">
    <property type="match status" value="1"/>
</dbReference>
<reference evidence="3 4" key="1">
    <citation type="submission" date="2023-02" db="EMBL/GenBank/DDBJ databases">
        <title>Genome sequence of Sphingomonas naphthae.</title>
        <authorList>
            <person name="Kim S."/>
            <person name="Heo J."/>
            <person name="Kwon S.-W."/>
        </authorList>
    </citation>
    <scope>NUCLEOTIDE SEQUENCE [LARGE SCALE GENOMIC DNA]</scope>
    <source>
        <strain evidence="3 4">KACC 18716</strain>
    </source>
</reference>
<dbReference type="Proteomes" id="UP001220395">
    <property type="component" value="Chromosome"/>
</dbReference>
<proteinExistence type="inferred from homology"/>
<dbReference type="InterPro" id="IPR013538">
    <property type="entry name" value="ASHA1/2-like_C"/>
</dbReference>
<feature type="domain" description="Activator of Hsp90 ATPase homologue 1/2-like C-terminal" evidence="2">
    <location>
        <begin position="15"/>
        <end position="147"/>
    </location>
</feature>
<comment type="similarity">
    <text evidence="1">Belongs to the AHA1 family.</text>
</comment>
<organism evidence="3 4">
    <name type="scientific">Sphingomonas naphthae</name>
    <dbReference type="NCBI Taxonomy" id="1813468"/>
    <lineage>
        <taxon>Bacteria</taxon>
        <taxon>Pseudomonadati</taxon>
        <taxon>Pseudomonadota</taxon>
        <taxon>Alphaproteobacteria</taxon>
        <taxon>Sphingomonadales</taxon>
        <taxon>Sphingomonadaceae</taxon>
        <taxon>Sphingomonas</taxon>
    </lineage>
</organism>
<evidence type="ECO:0000313" key="4">
    <source>
        <dbReference type="Proteomes" id="UP001220395"/>
    </source>
</evidence>
<evidence type="ECO:0000256" key="1">
    <source>
        <dbReference type="ARBA" id="ARBA00006817"/>
    </source>
</evidence>
<name>A0ABY7TNC4_9SPHN</name>
<dbReference type="SUPFAM" id="SSF55961">
    <property type="entry name" value="Bet v1-like"/>
    <property type="match status" value="1"/>
</dbReference>
<dbReference type="InterPro" id="IPR023393">
    <property type="entry name" value="START-like_dom_sf"/>
</dbReference>
<dbReference type="EMBL" id="CP117411">
    <property type="protein sequence ID" value="WCT73359.1"/>
    <property type="molecule type" value="Genomic_DNA"/>
</dbReference>
<accession>A0ABY7TNC4</accession>
<dbReference type="Pfam" id="PF08327">
    <property type="entry name" value="AHSA1"/>
    <property type="match status" value="1"/>
</dbReference>
<keyword evidence="4" id="KW-1185">Reference proteome</keyword>
<dbReference type="CDD" id="cd08896">
    <property type="entry name" value="SRPBCC_CalC_Aha1-like_3"/>
    <property type="match status" value="1"/>
</dbReference>
<evidence type="ECO:0000259" key="2">
    <source>
        <dbReference type="Pfam" id="PF08327"/>
    </source>
</evidence>
<protein>
    <submittedName>
        <fullName evidence="3">SRPBCC family protein</fullName>
    </submittedName>
</protein>